<proteinExistence type="inferred from homology"/>
<comment type="caution">
    <text evidence="9">The sequence shown here is derived from an EMBL/GenBank/DDBJ whole genome shotgun (WGS) entry which is preliminary data.</text>
</comment>
<dbReference type="PANTHER" id="PTHR33602:SF1">
    <property type="entry name" value="REGULATORY PROTEIN RECX FAMILY PROTEIN"/>
    <property type="match status" value="1"/>
</dbReference>
<dbReference type="GO" id="GO:0005737">
    <property type="term" value="C:cytoplasm"/>
    <property type="evidence" value="ECO:0007669"/>
    <property type="project" value="UniProtKB-SubCell"/>
</dbReference>
<dbReference type="Pfam" id="PF21981">
    <property type="entry name" value="RecX_HTH3"/>
    <property type="match status" value="1"/>
</dbReference>
<protein>
    <recommendedName>
        <fullName evidence="3 5">Regulatory protein RecX</fullName>
    </recommendedName>
</protein>
<dbReference type="EMBL" id="JACBZP010000001">
    <property type="protein sequence ID" value="NYI67820.1"/>
    <property type="molecule type" value="Genomic_DNA"/>
</dbReference>
<comment type="function">
    <text evidence="5">Modulates RecA activity.</text>
</comment>
<gene>
    <name evidence="5" type="primary">recX</name>
    <name evidence="9" type="ORF">BJY26_002126</name>
</gene>
<dbReference type="InterPro" id="IPR053924">
    <property type="entry name" value="RecX_HTH_2nd"/>
</dbReference>
<dbReference type="Proteomes" id="UP000539111">
    <property type="component" value="Unassembled WGS sequence"/>
</dbReference>
<dbReference type="Pfam" id="PF02631">
    <property type="entry name" value="RecX_HTH2"/>
    <property type="match status" value="1"/>
</dbReference>
<evidence type="ECO:0000256" key="3">
    <source>
        <dbReference type="ARBA" id="ARBA00018111"/>
    </source>
</evidence>
<evidence type="ECO:0000256" key="2">
    <source>
        <dbReference type="ARBA" id="ARBA00009695"/>
    </source>
</evidence>
<evidence type="ECO:0000256" key="4">
    <source>
        <dbReference type="ARBA" id="ARBA00022490"/>
    </source>
</evidence>
<dbReference type="GO" id="GO:0006282">
    <property type="term" value="P:regulation of DNA repair"/>
    <property type="evidence" value="ECO:0007669"/>
    <property type="project" value="UniProtKB-UniRule"/>
</dbReference>
<organism evidence="9 10">
    <name type="scientific">Spelaeicoccus albus</name>
    <dbReference type="NCBI Taxonomy" id="1280376"/>
    <lineage>
        <taxon>Bacteria</taxon>
        <taxon>Bacillati</taxon>
        <taxon>Actinomycetota</taxon>
        <taxon>Actinomycetes</taxon>
        <taxon>Micrococcales</taxon>
        <taxon>Brevibacteriaceae</taxon>
        <taxon>Spelaeicoccus</taxon>
    </lineage>
</organism>
<sequence length="183" mass="19686">MLGAKDGNGAGDDLPDRAAADGVSVEEYTRSKNYVYRLLAMRDYARAEVAAKLAARDVPPELARDLLDKFEAAGLIDDARFAESFVRAKRSGRGLAGKALAHELGAKGVSADIIESAVAQIDPADEEQTARELVERKARSSSGVDRQKRIRRLVGMLGRKGYSPALSFRVVKSVLDGEQPGAE</sequence>
<dbReference type="Gene3D" id="1.10.10.10">
    <property type="entry name" value="Winged helix-like DNA-binding domain superfamily/Winged helix DNA-binding domain"/>
    <property type="match status" value="2"/>
</dbReference>
<name>A0A7Z0IHM2_9MICO</name>
<feature type="domain" description="RecX first three-helical" evidence="8">
    <location>
        <begin position="32"/>
        <end position="69"/>
    </location>
</feature>
<keyword evidence="10" id="KW-1185">Reference proteome</keyword>
<dbReference type="InterPro" id="IPR053926">
    <property type="entry name" value="RecX_HTH_1st"/>
</dbReference>
<dbReference type="InterPro" id="IPR003783">
    <property type="entry name" value="Regulatory_RecX"/>
</dbReference>
<dbReference type="RefSeq" id="WP_179428080.1">
    <property type="nucleotide sequence ID" value="NZ_JACBZP010000001.1"/>
</dbReference>
<comment type="similarity">
    <text evidence="2 5">Belongs to the RecX family.</text>
</comment>
<dbReference type="Pfam" id="PF21982">
    <property type="entry name" value="RecX_HTH1"/>
    <property type="match status" value="1"/>
</dbReference>
<feature type="domain" description="RecX second three-helical" evidence="6">
    <location>
        <begin position="77"/>
        <end position="117"/>
    </location>
</feature>
<evidence type="ECO:0000256" key="5">
    <source>
        <dbReference type="HAMAP-Rule" id="MF_01114"/>
    </source>
</evidence>
<evidence type="ECO:0000256" key="1">
    <source>
        <dbReference type="ARBA" id="ARBA00004496"/>
    </source>
</evidence>
<feature type="domain" description="RecX third three-helical" evidence="7">
    <location>
        <begin position="125"/>
        <end position="171"/>
    </location>
</feature>
<dbReference type="AlphaFoldDB" id="A0A7Z0IHM2"/>
<dbReference type="InterPro" id="IPR036388">
    <property type="entry name" value="WH-like_DNA-bd_sf"/>
</dbReference>
<evidence type="ECO:0000313" key="10">
    <source>
        <dbReference type="Proteomes" id="UP000539111"/>
    </source>
</evidence>
<evidence type="ECO:0000259" key="6">
    <source>
        <dbReference type="Pfam" id="PF02631"/>
    </source>
</evidence>
<evidence type="ECO:0000259" key="8">
    <source>
        <dbReference type="Pfam" id="PF21982"/>
    </source>
</evidence>
<evidence type="ECO:0000259" key="7">
    <source>
        <dbReference type="Pfam" id="PF21981"/>
    </source>
</evidence>
<accession>A0A7Z0IHM2</accession>
<keyword evidence="4 5" id="KW-0963">Cytoplasm</keyword>
<dbReference type="PANTHER" id="PTHR33602">
    <property type="entry name" value="REGULATORY PROTEIN RECX FAMILY PROTEIN"/>
    <property type="match status" value="1"/>
</dbReference>
<reference evidence="9 10" key="1">
    <citation type="submission" date="2020-07" db="EMBL/GenBank/DDBJ databases">
        <title>Sequencing the genomes of 1000 actinobacteria strains.</title>
        <authorList>
            <person name="Klenk H.-P."/>
        </authorList>
    </citation>
    <scope>NUCLEOTIDE SEQUENCE [LARGE SCALE GENOMIC DNA]</scope>
    <source>
        <strain evidence="9 10">DSM 26341</strain>
    </source>
</reference>
<evidence type="ECO:0000313" key="9">
    <source>
        <dbReference type="EMBL" id="NYI67820.1"/>
    </source>
</evidence>
<comment type="subcellular location">
    <subcellularLocation>
        <location evidence="1 5">Cytoplasm</location>
    </subcellularLocation>
</comment>
<dbReference type="HAMAP" id="MF_01114">
    <property type="entry name" value="RecX"/>
    <property type="match status" value="1"/>
</dbReference>
<dbReference type="InterPro" id="IPR053925">
    <property type="entry name" value="RecX_HTH_3rd"/>
</dbReference>